<keyword evidence="1" id="KW-0472">Membrane</keyword>
<dbReference type="VEuPathDB" id="FungiDB:Z520_11781"/>
<keyword evidence="1" id="KW-0812">Transmembrane</keyword>
<name>A0A0D2I5D8_9EURO</name>
<evidence type="ECO:0000313" key="2">
    <source>
        <dbReference type="EMBL" id="KIX92461.1"/>
    </source>
</evidence>
<evidence type="ECO:0000256" key="1">
    <source>
        <dbReference type="SAM" id="Phobius"/>
    </source>
</evidence>
<proteinExistence type="predicted"/>
<feature type="transmembrane region" description="Helical" evidence="1">
    <location>
        <begin position="57"/>
        <end position="75"/>
    </location>
</feature>
<dbReference type="GeneID" id="27717527"/>
<accession>A0A0D2I5D8</accession>
<dbReference type="EMBL" id="KN848104">
    <property type="protein sequence ID" value="KIX92461.1"/>
    <property type="molecule type" value="Genomic_DNA"/>
</dbReference>
<dbReference type="OrthoDB" id="4156167at2759"/>
<sequence length="179" mass="18877">MNTFSVSFNAGQGLGGLSVTQYACIGANVLFLASAIVTTFTSNIGGDPFAHFNSVPSWMFTGFCSFGVAAFNIVFTGTSWSRFRSVADSVPEPGYEDKRMLDLKTAFYLGTTIGGVFAAATAFLAIVWSRLAAENPPFLVPCAFGGLAVSVLPLVPPPQCSAWEGTNEMIFAVGSSTWP</sequence>
<protein>
    <submittedName>
        <fullName evidence="2">Uncharacterized protein</fullName>
    </submittedName>
</protein>
<feature type="transmembrane region" description="Helical" evidence="1">
    <location>
        <begin position="106"/>
        <end position="126"/>
    </location>
</feature>
<dbReference type="RefSeq" id="XP_016626584.1">
    <property type="nucleotide sequence ID" value="XM_016782269.1"/>
</dbReference>
<dbReference type="AlphaFoldDB" id="A0A0D2I5D8"/>
<evidence type="ECO:0000313" key="3">
    <source>
        <dbReference type="Proteomes" id="UP000053411"/>
    </source>
</evidence>
<reference evidence="2 3" key="1">
    <citation type="submission" date="2015-01" db="EMBL/GenBank/DDBJ databases">
        <title>The Genome Sequence of Fonsecaea multimorphosa CBS 102226.</title>
        <authorList>
            <consortium name="The Broad Institute Genomics Platform"/>
            <person name="Cuomo C."/>
            <person name="de Hoog S."/>
            <person name="Gorbushina A."/>
            <person name="Stielow B."/>
            <person name="Teixiera M."/>
            <person name="Abouelleil A."/>
            <person name="Chapman S.B."/>
            <person name="Priest M."/>
            <person name="Young S.K."/>
            <person name="Wortman J."/>
            <person name="Nusbaum C."/>
            <person name="Birren B."/>
        </authorList>
    </citation>
    <scope>NUCLEOTIDE SEQUENCE [LARGE SCALE GENOMIC DNA]</scope>
    <source>
        <strain evidence="2 3">CBS 102226</strain>
    </source>
</reference>
<organism evidence="2 3">
    <name type="scientific">Fonsecaea multimorphosa CBS 102226</name>
    <dbReference type="NCBI Taxonomy" id="1442371"/>
    <lineage>
        <taxon>Eukaryota</taxon>
        <taxon>Fungi</taxon>
        <taxon>Dikarya</taxon>
        <taxon>Ascomycota</taxon>
        <taxon>Pezizomycotina</taxon>
        <taxon>Eurotiomycetes</taxon>
        <taxon>Chaetothyriomycetidae</taxon>
        <taxon>Chaetothyriales</taxon>
        <taxon>Herpotrichiellaceae</taxon>
        <taxon>Fonsecaea</taxon>
    </lineage>
</organism>
<feature type="transmembrane region" description="Helical" evidence="1">
    <location>
        <begin position="22"/>
        <end position="45"/>
    </location>
</feature>
<keyword evidence="3" id="KW-1185">Reference proteome</keyword>
<dbReference type="Proteomes" id="UP000053411">
    <property type="component" value="Unassembled WGS sequence"/>
</dbReference>
<keyword evidence="1" id="KW-1133">Transmembrane helix</keyword>
<gene>
    <name evidence="2" type="ORF">Z520_11781</name>
</gene>